<name>A0A559K751_9BACL</name>
<dbReference type="InterPro" id="IPR036388">
    <property type="entry name" value="WH-like_DNA-bd_sf"/>
</dbReference>
<dbReference type="AlphaFoldDB" id="A0A559K751"/>
<evidence type="ECO:0000259" key="5">
    <source>
        <dbReference type="PROSITE" id="PS50931"/>
    </source>
</evidence>
<dbReference type="RefSeq" id="WP_144850796.1">
    <property type="nucleotide sequence ID" value="NZ_VNJI01000030.1"/>
</dbReference>
<dbReference type="InterPro" id="IPR036390">
    <property type="entry name" value="WH_DNA-bd_sf"/>
</dbReference>
<dbReference type="FunFam" id="1.10.10.10:FF:000001">
    <property type="entry name" value="LysR family transcriptional regulator"/>
    <property type="match status" value="1"/>
</dbReference>
<dbReference type="Gene3D" id="3.40.190.290">
    <property type="match status" value="1"/>
</dbReference>
<keyword evidence="2" id="KW-0805">Transcription regulation</keyword>
<dbReference type="PANTHER" id="PTHR30419">
    <property type="entry name" value="HTH-TYPE TRANSCRIPTIONAL REGULATOR YBHD"/>
    <property type="match status" value="1"/>
</dbReference>
<proteinExistence type="inferred from homology"/>
<feature type="domain" description="HTH lysR-type" evidence="5">
    <location>
        <begin position="1"/>
        <end position="58"/>
    </location>
</feature>
<sequence>MTLEQMETFVAIYRSGSFQKAAEKLYIPQPTVSHRIHQLEKELGKSLFLRGRREIRLTPEGEAFLPFALKSLTAVHDGREAVELVKRGAQGKLSIGCNNSYAACVLPDIMASFLSRYPNISVQVHTYAANELVRLIKNKEFQVAITRYTSNDPHLSYHLLHSEPTMLIVSSSHPMARAASVSLEDAVHEPIISYPRDTQYSKQLEASFNKQNIKFTTRFETNNLQLIKWLVARNAGVFFYSPSYMKQEIERGELTAVPLQDDPFFQSQTYLMYNEEPLNSLDQLLIRHMKEHYWSLSGS</sequence>
<gene>
    <name evidence="6" type="ORF">FPZ49_21610</name>
</gene>
<dbReference type="InterPro" id="IPR000847">
    <property type="entry name" value="LysR_HTH_N"/>
</dbReference>
<keyword evidence="3" id="KW-0238">DNA-binding</keyword>
<keyword evidence="4" id="KW-0804">Transcription</keyword>
<evidence type="ECO:0000313" key="7">
    <source>
        <dbReference type="Proteomes" id="UP000317036"/>
    </source>
</evidence>
<dbReference type="PANTHER" id="PTHR30419:SF8">
    <property type="entry name" value="NITROGEN ASSIMILATION TRANSCRIPTIONAL ACTIVATOR-RELATED"/>
    <property type="match status" value="1"/>
</dbReference>
<dbReference type="InterPro" id="IPR050950">
    <property type="entry name" value="HTH-type_LysR_regulators"/>
</dbReference>
<accession>A0A559K751</accession>
<dbReference type="EMBL" id="VNJI01000030">
    <property type="protein sequence ID" value="TVY07903.1"/>
    <property type="molecule type" value="Genomic_DNA"/>
</dbReference>
<dbReference type="GO" id="GO:0003677">
    <property type="term" value="F:DNA binding"/>
    <property type="evidence" value="ECO:0007669"/>
    <property type="project" value="UniProtKB-KW"/>
</dbReference>
<dbReference type="Pfam" id="PF03466">
    <property type="entry name" value="LysR_substrate"/>
    <property type="match status" value="1"/>
</dbReference>
<evidence type="ECO:0000256" key="4">
    <source>
        <dbReference type="ARBA" id="ARBA00023163"/>
    </source>
</evidence>
<organism evidence="6 7">
    <name type="scientific">Paenibacillus cremeus</name>
    <dbReference type="NCBI Taxonomy" id="2163881"/>
    <lineage>
        <taxon>Bacteria</taxon>
        <taxon>Bacillati</taxon>
        <taxon>Bacillota</taxon>
        <taxon>Bacilli</taxon>
        <taxon>Bacillales</taxon>
        <taxon>Paenibacillaceae</taxon>
        <taxon>Paenibacillus</taxon>
    </lineage>
</organism>
<keyword evidence="7" id="KW-1185">Reference proteome</keyword>
<dbReference type="OrthoDB" id="9785745at2"/>
<evidence type="ECO:0000256" key="1">
    <source>
        <dbReference type="ARBA" id="ARBA00009437"/>
    </source>
</evidence>
<dbReference type="SUPFAM" id="SSF46785">
    <property type="entry name" value="Winged helix' DNA-binding domain"/>
    <property type="match status" value="1"/>
</dbReference>
<dbReference type="InterPro" id="IPR005119">
    <property type="entry name" value="LysR_subst-bd"/>
</dbReference>
<dbReference type="Gene3D" id="1.10.10.10">
    <property type="entry name" value="Winged helix-like DNA-binding domain superfamily/Winged helix DNA-binding domain"/>
    <property type="match status" value="1"/>
</dbReference>
<dbReference type="Proteomes" id="UP000317036">
    <property type="component" value="Unassembled WGS sequence"/>
</dbReference>
<dbReference type="Pfam" id="PF00126">
    <property type="entry name" value="HTH_1"/>
    <property type="match status" value="1"/>
</dbReference>
<dbReference type="PRINTS" id="PR00039">
    <property type="entry name" value="HTHLYSR"/>
</dbReference>
<dbReference type="PROSITE" id="PS50931">
    <property type="entry name" value="HTH_LYSR"/>
    <property type="match status" value="1"/>
</dbReference>
<evidence type="ECO:0000256" key="3">
    <source>
        <dbReference type="ARBA" id="ARBA00023125"/>
    </source>
</evidence>
<dbReference type="SUPFAM" id="SSF53850">
    <property type="entry name" value="Periplasmic binding protein-like II"/>
    <property type="match status" value="1"/>
</dbReference>
<dbReference type="CDD" id="cd05466">
    <property type="entry name" value="PBP2_LTTR_substrate"/>
    <property type="match status" value="1"/>
</dbReference>
<comment type="similarity">
    <text evidence="1">Belongs to the LysR transcriptional regulatory family.</text>
</comment>
<reference evidence="6 7" key="1">
    <citation type="submission" date="2019-07" db="EMBL/GenBank/DDBJ databases">
        <authorList>
            <person name="Kim J."/>
        </authorList>
    </citation>
    <scope>NUCLEOTIDE SEQUENCE [LARGE SCALE GENOMIC DNA]</scope>
    <source>
        <strain evidence="6 7">JC52</strain>
    </source>
</reference>
<evidence type="ECO:0000256" key="2">
    <source>
        <dbReference type="ARBA" id="ARBA00023015"/>
    </source>
</evidence>
<protein>
    <submittedName>
        <fullName evidence="6">LysR family transcriptional regulator</fullName>
    </submittedName>
</protein>
<comment type="caution">
    <text evidence="6">The sequence shown here is derived from an EMBL/GenBank/DDBJ whole genome shotgun (WGS) entry which is preliminary data.</text>
</comment>
<evidence type="ECO:0000313" key="6">
    <source>
        <dbReference type="EMBL" id="TVY07903.1"/>
    </source>
</evidence>
<dbReference type="GO" id="GO:0003700">
    <property type="term" value="F:DNA-binding transcription factor activity"/>
    <property type="evidence" value="ECO:0007669"/>
    <property type="project" value="InterPro"/>
</dbReference>
<dbReference type="GO" id="GO:0005829">
    <property type="term" value="C:cytosol"/>
    <property type="evidence" value="ECO:0007669"/>
    <property type="project" value="TreeGrafter"/>
</dbReference>